<dbReference type="Proteomes" id="UP000885706">
    <property type="component" value="Unassembled WGS sequence"/>
</dbReference>
<dbReference type="SUPFAM" id="SSF102405">
    <property type="entry name" value="MCP/YpsA-like"/>
    <property type="match status" value="1"/>
</dbReference>
<name>A0A7V0IAC7_DESA2</name>
<dbReference type="InterPro" id="IPR041164">
    <property type="entry name" value="LDcluster4"/>
</dbReference>
<accession>A0A7V0IAC7</accession>
<dbReference type="GO" id="GO:0005829">
    <property type="term" value="C:cytosol"/>
    <property type="evidence" value="ECO:0007669"/>
    <property type="project" value="TreeGrafter"/>
</dbReference>
<reference evidence="1" key="1">
    <citation type="journal article" date="2020" name="mSystems">
        <title>Genome- and Community-Level Interaction Insights into Carbon Utilization and Element Cycling Functions of Hydrothermarchaeota in Hydrothermal Sediment.</title>
        <authorList>
            <person name="Zhou Z."/>
            <person name="Liu Y."/>
            <person name="Xu W."/>
            <person name="Pan J."/>
            <person name="Luo Z.H."/>
            <person name="Li M."/>
        </authorList>
    </citation>
    <scope>NUCLEOTIDE SEQUENCE [LARGE SCALE GENOMIC DNA]</scope>
    <source>
        <strain evidence="1">HyVt-113</strain>
    </source>
</reference>
<dbReference type="Pfam" id="PF18306">
    <property type="entry name" value="LDcluster4"/>
    <property type="match status" value="1"/>
</dbReference>
<comment type="caution">
    <text evidence="1">The sequence shown here is derived from an EMBL/GenBank/DDBJ whole genome shotgun (WGS) entry which is preliminary data.</text>
</comment>
<dbReference type="PANTHER" id="PTHR43393">
    <property type="entry name" value="CYTOKININ RIBOSIDE 5'-MONOPHOSPHATE PHOSPHORIBOHYDROLASE"/>
    <property type="match status" value="1"/>
</dbReference>
<organism evidence="1">
    <name type="scientific">Desulfofervidus auxilii</name>
    <dbReference type="NCBI Taxonomy" id="1621989"/>
    <lineage>
        <taxon>Bacteria</taxon>
        <taxon>Pseudomonadati</taxon>
        <taxon>Thermodesulfobacteriota</taxon>
        <taxon>Candidatus Desulfofervidia</taxon>
        <taxon>Candidatus Desulfofervidales</taxon>
        <taxon>Candidatus Desulfofervidaceae</taxon>
        <taxon>Candidatus Desulfofervidus</taxon>
    </lineage>
</organism>
<dbReference type="Gene3D" id="3.40.50.450">
    <property type="match status" value="1"/>
</dbReference>
<evidence type="ECO:0000313" key="1">
    <source>
        <dbReference type="EMBL" id="HDD35629.1"/>
    </source>
</evidence>
<gene>
    <name evidence="1" type="ORF">ENF30_02385</name>
</gene>
<sequence length="148" mass="15678">MKIIGVIGAGECDKTTYELAREVGKEIAHCGCILVCGGLGGVMEAAARGAKEAGGFTIGILPGFNPLDANPYIDVPIVTGLGEARNVIIVRTAKVLIAISGGYGTLSEIAFALKMNRPVIGLNTWPNFKDIYYVKTPKEAIEKAKLWL</sequence>
<dbReference type="EMBL" id="DQWQ01000103">
    <property type="protein sequence ID" value="HDD35629.1"/>
    <property type="molecule type" value="Genomic_DNA"/>
</dbReference>
<dbReference type="InterPro" id="IPR005268">
    <property type="entry name" value="CHP00725"/>
</dbReference>
<dbReference type="PANTHER" id="PTHR43393:SF3">
    <property type="entry name" value="LYSINE DECARBOXYLASE-LIKE PROTEIN"/>
    <property type="match status" value="1"/>
</dbReference>
<dbReference type="InterPro" id="IPR052341">
    <property type="entry name" value="LOG_family_nucleotidases"/>
</dbReference>
<proteinExistence type="predicted"/>
<protein>
    <submittedName>
        <fullName evidence="1">TIGR00725 family protein</fullName>
    </submittedName>
</protein>
<dbReference type="AlphaFoldDB" id="A0A7V0IAC7"/>
<dbReference type="NCBIfam" id="TIGR00725">
    <property type="entry name" value="TIGR00725 family protein"/>
    <property type="match status" value="1"/>
</dbReference>